<feature type="transmembrane region" description="Helical" evidence="14">
    <location>
        <begin position="374"/>
        <end position="395"/>
    </location>
</feature>
<feature type="transmembrane region" description="Helical" evidence="14">
    <location>
        <begin position="123"/>
        <end position="140"/>
    </location>
</feature>
<dbReference type="RefSeq" id="WP_123353040.1">
    <property type="nucleotide sequence ID" value="NZ_CP027432.2"/>
</dbReference>
<feature type="transmembrane region" description="Helical" evidence="14">
    <location>
        <begin position="176"/>
        <end position="191"/>
    </location>
</feature>
<feature type="domain" description="STT3 subunit PglB C-terminal" evidence="16">
    <location>
        <begin position="600"/>
        <end position="669"/>
    </location>
</feature>
<evidence type="ECO:0000256" key="1">
    <source>
        <dbReference type="ARBA" id="ARBA00001936"/>
    </source>
</evidence>
<dbReference type="GO" id="GO:0004576">
    <property type="term" value="F:oligosaccharyl transferase activity"/>
    <property type="evidence" value="ECO:0007669"/>
    <property type="project" value="InterPro"/>
</dbReference>
<dbReference type="EMBL" id="CP027432">
    <property type="protein sequence ID" value="QCI29022.1"/>
    <property type="molecule type" value="Genomic_DNA"/>
</dbReference>
<evidence type="ECO:0000256" key="13">
    <source>
        <dbReference type="ARBA" id="ARBA00023211"/>
    </source>
</evidence>
<comment type="cofactor">
    <cofactor evidence="1">
        <name>Mn(2+)</name>
        <dbReference type="ChEBI" id="CHEBI:29035"/>
    </cofactor>
</comment>
<keyword evidence="11 14" id="KW-1133">Transmembrane helix</keyword>
<evidence type="ECO:0000256" key="7">
    <source>
        <dbReference type="ARBA" id="ARBA00022679"/>
    </source>
</evidence>
<comment type="similarity">
    <text evidence="5">Belongs to the STT3 family.</text>
</comment>
<keyword evidence="9" id="KW-0479">Metal-binding</keyword>
<evidence type="ECO:0000256" key="9">
    <source>
        <dbReference type="ARBA" id="ARBA00022723"/>
    </source>
</evidence>
<keyword evidence="6" id="KW-0328">Glycosyltransferase</keyword>
<evidence type="ECO:0000256" key="4">
    <source>
        <dbReference type="ARBA" id="ARBA00004922"/>
    </source>
</evidence>
<dbReference type="Proteomes" id="UP000298805">
    <property type="component" value="Chromosome"/>
</dbReference>
<evidence type="ECO:0000259" key="16">
    <source>
        <dbReference type="Pfam" id="PF18527"/>
    </source>
</evidence>
<evidence type="ECO:0000256" key="10">
    <source>
        <dbReference type="ARBA" id="ARBA00022842"/>
    </source>
</evidence>
<evidence type="ECO:0000256" key="11">
    <source>
        <dbReference type="ARBA" id="ARBA00022989"/>
    </source>
</evidence>
<evidence type="ECO:0000313" key="21">
    <source>
        <dbReference type="Proteomes" id="UP000298805"/>
    </source>
</evidence>
<feature type="domain" description="Oligosaccharyl transferase STT3 N-terminal" evidence="15">
    <location>
        <begin position="38"/>
        <end position="392"/>
    </location>
</feature>
<comment type="pathway">
    <text evidence="4">Protein modification; protein glycosylation.</text>
</comment>
<feature type="transmembrane region" description="Helical" evidence="14">
    <location>
        <begin position="407"/>
        <end position="425"/>
    </location>
</feature>
<keyword evidence="13" id="KW-0464">Manganese</keyword>
<evidence type="ECO:0000256" key="3">
    <source>
        <dbReference type="ARBA" id="ARBA00004127"/>
    </source>
</evidence>
<evidence type="ECO:0000256" key="8">
    <source>
        <dbReference type="ARBA" id="ARBA00022692"/>
    </source>
</evidence>
<evidence type="ECO:0000313" key="20">
    <source>
        <dbReference type="Proteomes" id="UP000272781"/>
    </source>
</evidence>
<dbReference type="Pfam" id="PF18527">
    <property type="entry name" value="STT3_PglB_C"/>
    <property type="match status" value="1"/>
</dbReference>
<dbReference type="GO" id="GO:0046872">
    <property type="term" value="F:metal ion binding"/>
    <property type="evidence" value="ECO:0007669"/>
    <property type="project" value="UniProtKB-KW"/>
</dbReference>
<dbReference type="Pfam" id="PF21436">
    <property type="entry name" value="STT3-PglB_core"/>
    <property type="match status" value="1"/>
</dbReference>
<dbReference type="PANTHER" id="PTHR13872:SF1">
    <property type="entry name" value="DOLICHYL-DIPHOSPHOOLIGOSACCHARIDE--PROTEIN GLYCOSYLTRANSFERASE SUBUNIT STT3B"/>
    <property type="match status" value="1"/>
</dbReference>
<proteinExistence type="inferred from homology"/>
<dbReference type="InterPro" id="IPR048307">
    <property type="entry name" value="STT3_N"/>
</dbReference>
<sequence>MNLNHRSEIYNVIIAILLAYTFAIALRFIYVSEIIHVKAFYWHGQLMINNVDGYYYAEGARDIIDGVKSNYLSPTNAPLSLLTAYLAKFFHIPLDVLIFYMPGVFGALIVVPLILIGRALGNLWMGFLAALLGGVAWSYYHRTMFGYYDTDMLTVVLPTFAVWAVVCAFTQKNEKFFFLAPLFMSVMQWWHDGLYNVTNGIFIMSFIYVLYLKFFKKQDIYKETIFVLFLIIPLLKIGLLPQLALILIYQIAILKFKVSYFQENGIKFLLFVFFIYFLFVGLPWLSSIIKNSYFTRAVSKQEGGIHYFDVVNTIREASKIDWDVFVHRISGSWIGFILGAIGYLALLIRYPIMIVSIPMVVLGFFALRGGLRFTIFAVPFFALGNAYLFVLLAKFISDSIKDNVKHYAYYGLSLLFMLGVIYPNYKHMFKYVVPPTFNANEVAVLNELKKTAKPSDYVLTWWDYGYPVRYYAKVSTLIDGAKHSGDVNWPVSFALTRPQLPSYNAAILDVYLTQKDYEEHKKFDFIKQVMEMYHLKSPTEVEKFLYNKINLPKIKNDIYYYLPFRMLNIFPTVALFSYIDINTGEVNDRPIFMQLLIKGVDNRGLVLAKGLILSKNGYLIQDNQKIPINKLILTYYDEKGKLVKKEETLNPKSQLNVIIMRSFGRVLILGNKMLNSTYIQLYVLENYDKKLFKPVILTPWAKVYKVVK</sequence>
<dbReference type="Pfam" id="PF02516">
    <property type="entry name" value="STT3"/>
    <property type="match status" value="1"/>
</dbReference>
<evidence type="ECO:0000256" key="14">
    <source>
        <dbReference type="SAM" id="Phobius"/>
    </source>
</evidence>
<feature type="transmembrane region" description="Helical" evidence="14">
    <location>
        <begin position="12"/>
        <end position="30"/>
    </location>
</feature>
<comment type="cofactor">
    <cofactor evidence="2">
        <name>Mg(2+)</name>
        <dbReference type="ChEBI" id="CHEBI:18420"/>
    </cofactor>
</comment>
<dbReference type="Proteomes" id="UP000272781">
    <property type="component" value="Unassembled WGS sequence"/>
</dbReference>
<evidence type="ECO:0000259" key="15">
    <source>
        <dbReference type="Pfam" id="PF02516"/>
    </source>
</evidence>
<keyword evidence="12 14" id="KW-0472">Membrane</keyword>
<feature type="transmembrane region" description="Helical" evidence="14">
    <location>
        <begin position="97"/>
        <end position="116"/>
    </location>
</feature>
<dbReference type="InterPro" id="IPR048999">
    <property type="entry name" value="STT3-PglB_core"/>
</dbReference>
<protein>
    <submittedName>
        <fullName evidence="19">Dolichyl-diphosphooligosaccharide--protein glycosyltransferase/undecaprenyl-diphosphooligosaccharide--protein glycosyltransferase</fullName>
    </submittedName>
    <submittedName>
        <fullName evidence="18">Peptide transporter</fullName>
    </submittedName>
</protein>
<evidence type="ECO:0000256" key="2">
    <source>
        <dbReference type="ARBA" id="ARBA00001946"/>
    </source>
</evidence>
<evidence type="ECO:0000313" key="18">
    <source>
        <dbReference type="EMBL" id="QCI29022.1"/>
    </source>
</evidence>
<keyword evidence="7" id="KW-0808">Transferase</keyword>
<dbReference type="PANTHER" id="PTHR13872">
    <property type="entry name" value="DOLICHYL-DIPHOSPHOOLIGOSACCHARIDE--PROTEIN GLYCOSYLTRANSFERASE SUBUNIT"/>
    <property type="match status" value="1"/>
</dbReference>
<evidence type="ECO:0000256" key="12">
    <source>
        <dbReference type="ARBA" id="ARBA00023136"/>
    </source>
</evidence>
<name>A0AAJ4RBV1_9BACT</name>
<organism evidence="19 20">
    <name type="scientific">Caminibacter pacificus</name>
    <dbReference type="NCBI Taxonomy" id="1424653"/>
    <lineage>
        <taxon>Bacteria</taxon>
        <taxon>Pseudomonadati</taxon>
        <taxon>Campylobacterota</taxon>
        <taxon>Epsilonproteobacteria</taxon>
        <taxon>Nautiliales</taxon>
        <taxon>Nautiliaceae</taxon>
        <taxon>Caminibacter</taxon>
    </lineage>
</organism>
<keyword evidence="8 14" id="KW-0812">Transmembrane</keyword>
<dbReference type="EMBL" id="RJVK01000004">
    <property type="protein sequence ID" value="ROR39167.1"/>
    <property type="molecule type" value="Genomic_DNA"/>
</dbReference>
<dbReference type="Gene3D" id="3.40.1380.40">
    <property type="match status" value="1"/>
</dbReference>
<dbReference type="AlphaFoldDB" id="A0AAJ4RBV1"/>
<feature type="domain" description="STT3/PglB/AglB core" evidence="17">
    <location>
        <begin position="455"/>
        <end position="583"/>
    </location>
</feature>
<evidence type="ECO:0000313" key="19">
    <source>
        <dbReference type="EMBL" id="ROR39167.1"/>
    </source>
</evidence>
<gene>
    <name evidence="18" type="ORF">C6V80_08625</name>
    <name evidence="19" type="ORF">EDC58_1665</name>
</gene>
<evidence type="ECO:0000259" key="17">
    <source>
        <dbReference type="Pfam" id="PF21436"/>
    </source>
</evidence>
<feature type="transmembrane region" description="Helical" evidence="14">
    <location>
        <begin position="152"/>
        <end position="169"/>
    </location>
</feature>
<keyword evidence="10" id="KW-0460">Magnesium</keyword>
<keyword evidence="21" id="KW-1185">Reference proteome</keyword>
<dbReference type="InterPro" id="IPR041563">
    <property type="entry name" value="STT3_PglB_C"/>
</dbReference>
<accession>A0AAJ4RBV1</accession>
<evidence type="ECO:0000256" key="6">
    <source>
        <dbReference type="ARBA" id="ARBA00022676"/>
    </source>
</evidence>
<feature type="transmembrane region" description="Helical" evidence="14">
    <location>
        <begin position="226"/>
        <end position="253"/>
    </location>
</feature>
<dbReference type="InterPro" id="IPR003674">
    <property type="entry name" value="Oligo_trans_STT3"/>
</dbReference>
<feature type="transmembrane region" description="Helical" evidence="14">
    <location>
        <begin position="325"/>
        <end position="344"/>
    </location>
</feature>
<feature type="transmembrane region" description="Helical" evidence="14">
    <location>
        <begin position="265"/>
        <end position="286"/>
    </location>
</feature>
<dbReference type="GO" id="GO:0016020">
    <property type="term" value="C:membrane"/>
    <property type="evidence" value="ECO:0007669"/>
    <property type="project" value="InterPro"/>
</dbReference>
<reference evidence="18" key="3">
    <citation type="submission" date="2019-06" db="EMBL/GenBank/DDBJ databases">
        <title>A comparative analysis of the Nautiliaceae.</title>
        <authorList>
            <person name="Grosche A."/>
            <person name="Smedile F."/>
            <person name="Vetriani C."/>
        </authorList>
    </citation>
    <scope>NUCLEOTIDE SEQUENCE</scope>
    <source>
        <strain evidence="18">TB6</strain>
    </source>
</reference>
<comment type="subcellular location">
    <subcellularLocation>
        <location evidence="3">Endomembrane system</location>
        <topology evidence="3">Multi-pass membrane protein</topology>
    </subcellularLocation>
</comment>
<dbReference type="GO" id="GO:0012505">
    <property type="term" value="C:endomembrane system"/>
    <property type="evidence" value="ECO:0007669"/>
    <property type="project" value="UniProtKB-SubCell"/>
</dbReference>
<reference evidence="21" key="1">
    <citation type="submission" date="2018-03" db="EMBL/GenBank/DDBJ databases">
        <title>A comparative analysis of the Nautiliaceae.</title>
        <authorList>
            <person name="Grosche A."/>
            <person name="Smedile F."/>
            <person name="Vetriani C."/>
        </authorList>
    </citation>
    <scope>NUCLEOTIDE SEQUENCE [LARGE SCALE GENOMIC DNA]</scope>
    <source>
        <strain evidence="21">TB6</strain>
    </source>
</reference>
<reference evidence="19 20" key="2">
    <citation type="submission" date="2018-11" db="EMBL/GenBank/DDBJ databases">
        <title>Genomic Encyclopedia of Type Strains, Phase IV (KMG-IV): sequencing the most valuable type-strain genomes for metagenomic binning, comparative biology and taxonomic classification.</title>
        <authorList>
            <person name="Goeker M."/>
        </authorList>
    </citation>
    <scope>NUCLEOTIDE SEQUENCE [LARGE SCALE GENOMIC DNA]</scope>
    <source>
        <strain evidence="19 20">DSM 27783</strain>
    </source>
</reference>
<feature type="transmembrane region" description="Helical" evidence="14">
    <location>
        <begin position="197"/>
        <end position="214"/>
    </location>
</feature>
<evidence type="ECO:0000256" key="5">
    <source>
        <dbReference type="ARBA" id="ARBA00010810"/>
    </source>
</evidence>